<feature type="compositionally biased region" description="Basic residues" evidence="1">
    <location>
        <begin position="44"/>
        <end position="54"/>
    </location>
</feature>
<dbReference type="Proteomes" id="UP000218231">
    <property type="component" value="Unassembled WGS sequence"/>
</dbReference>
<feature type="region of interest" description="Disordered" evidence="1">
    <location>
        <begin position="40"/>
        <end position="73"/>
    </location>
</feature>
<dbReference type="EMBL" id="LIAE01006965">
    <property type="protein sequence ID" value="PAV83388.1"/>
    <property type="molecule type" value="Genomic_DNA"/>
</dbReference>
<evidence type="ECO:0000256" key="1">
    <source>
        <dbReference type="SAM" id="MobiDB-lite"/>
    </source>
</evidence>
<name>A0A2A2LBB8_9BILA</name>
<accession>A0A2A2LBB8</accession>
<organism evidence="2 3">
    <name type="scientific">Diploscapter pachys</name>
    <dbReference type="NCBI Taxonomy" id="2018661"/>
    <lineage>
        <taxon>Eukaryota</taxon>
        <taxon>Metazoa</taxon>
        <taxon>Ecdysozoa</taxon>
        <taxon>Nematoda</taxon>
        <taxon>Chromadorea</taxon>
        <taxon>Rhabditida</taxon>
        <taxon>Rhabditina</taxon>
        <taxon>Rhabditomorpha</taxon>
        <taxon>Rhabditoidea</taxon>
        <taxon>Rhabditidae</taxon>
        <taxon>Diploscapter</taxon>
    </lineage>
</organism>
<comment type="caution">
    <text evidence="2">The sequence shown here is derived from an EMBL/GenBank/DDBJ whole genome shotgun (WGS) entry which is preliminary data.</text>
</comment>
<evidence type="ECO:0000313" key="2">
    <source>
        <dbReference type="EMBL" id="PAV83388.1"/>
    </source>
</evidence>
<feature type="compositionally biased region" description="Polar residues" evidence="1">
    <location>
        <begin position="55"/>
        <end position="68"/>
    </location>
</feature>
<feature type="region of interest" description="Disordered" evidence="1">
    <location>
        <begin position="1"/>
        <end position="24"/>
    </location>
</feature>
<dbReference type="OrthoDB" id="5872869at2759"/>
<evidence type="ECO:0000313" key="3">
    <source>
        <dbReference type="Proteomes" id="UP000218231"/>
    </source>
</evidence>
<feature type="compositionally biased region" description="Polar residues" evidence="1">
    <location>
        <begin position="1"/>
        <end position="15"/>
    </location>
</feature>
<gene>
    <name evidence="2" type="ORF">WR25_16122</name>
</gene>
<proteinExistence type="predicted"/>
<dbReference type="AlphaFoldDB" id="A0A2A2LBB8"/>
<keyword evidence="3" id="KW-1185">Reference proteome</keyword>
<reference evidence="2 3" key="1">
    <citation type="journal article" date="2017" name="Curr. Biol.">
        <title>Genome architecture and evolution of a unichromosomal asexual nematode.</title>
        <authorList>
            <person name="Fradin H."/>
            <person name="Zegar C."/>
            <person name="Gutwein M."/>
            <person name="Lucas J."/>
            <person name="Kovtun M."/>
            <person name="Corcoran D."/>
            <person name="Baugh L.R."/>
            <person name="Kiontke K."/>
            <person name="Gunsalus K."/>
            <person name="Fitch D.H."/>
            <person name="Piano F."/>
        </authorList>
    </citation>
    <scope>NUCLEOTIDE SEQUENCE [LARGE SCALE GENOMIC DNA]</scope>
    <source>
        <strain evidence="2">PF1309</strain>
    </source>
</reference>
<protein>
    <submittedName>
        <fullName evidence="2">Uncharacterized protein</fullName>
    </submittedName>
</protein>
<sequence length="119" mass="14161">MTSYSRNNRSKSTPAPKTAERRRSKDFLEELDEDLTDLADRITHQKPRKKKRIVQKSSLDNRPPWNNDTRIEGYEDVDEKGKIRRRDPVSYENKNKARVEQEALTKQWMESLRGGHYEN</sequence>